<dbReference type="EMBL" id="AVQI01000018">
    <property type="protein sequence ID" value="ERK04616.1"/>
    <property type="molecule type" value="Genomic_DNA"/>
</dbReference>
<keyword evidence="1" id="KW-0472">Membrane</keyword>
<feature type="transmembrane region" description="Helical" evidence="1">
    <location>
        <begin position="114"/>
        <end position="134"/>
    </location>
</feature>
<keyword evidence="5" id="KW-1185">Reference proteome</keyword>
<accession>U1FMF9</accession>
<dbReference type="STRING" id="1125725.HMPREF1325_0986"/>
<dbReference type="EMBL" id="AUZJ01000039">
    <property type="protein sequence ID" value="ERF60616.1"/>
    <property type="molecule type" value="Genomic_DNA"/>
</dbReference>
<dbReference type="Proteomes" id="UP000016646">
    <property type="component" value="Unassembled WGS sequence"/>
</dbReference>
<name>U1FMF9_TRESO</name>
<dbReference type="eggNOG" id="ENOG5031CV3">
    <property type="taxonomic scope" value="Bacteria"/>
</dbReference>
<evidence type="ECO:0000313" key="2">
    <source>
        <dbReference type="EMBL" id="ERF60616.1"/>
    </source>
</evidence>
<evidence type="ECO:0000313" key="4">
    <source>
        <dbReference type="Proteomes" id="UP000016412"/>
    </source>
</evidence>
<evidence type="ECO:0000313" key="3">
    <source>
        <dbReference type="EMBL" id="ERK04616.1"/>
    </source>
</evidence>
<dbReference type="PATRIC" id="fig|1125725.3.peg.1417"/>
<feature type="transmembrane region" description="Helical" evidence="1">
    <location>
        <begin position="81"/>
        <end position="102"/>
    </location>
</feature>
<evidence type="ECO:0000313" key="5">
    <source>
        <dbReference type="Proteomes" id="UP000016646"/>
    </source>
</evidence>
<protein>
    <submittedName>
        <fullName evidence="2">Uncharacterized protein</fullName>
    </submittedName>
</protein>
<proteinExistence type="predicted"/>
<dbReference type="AlphaFoldDB" id="U1FMF9"/>
<gene>
    <name evidence="3" type="ORF">HMPREF0860_2544</name>
    <name evidence="2" type="ORF">HMPREF1325_0986</name>
</gene>
<organism evidence="2 4">
    <name type="scientific">Treponema socranskii subsp. socranskii VPI DR56BR1116 = ATCC 35536</name>
    <dbReference type="NCBI Taxonomy" id="1125725"/>
    <lineage>
        <taxon>Bacteria</taxon>
        <taxon>Pseudomonadati</taxon>
        <taxon>Spirochaetota</taxon>
        <taxon>Spirochaetia</taxon>
        <taxon>Spirochaetales</taxon>
        <taxon>Treponemataceae</taxon>
        <taxon>Treponema</taxon>
    </lineage>
</organism>
<keyword evidence="1" id="KW-0812">Transmembrane</keyword>
<feature type="transmembrane region" description="Helical" evidence="1">
    <location>
        <begin position="7"/>
        <end position="28"/>
    </location>
</feature>
<dbReference type="Proteomes" id="UP000016412">
    <property type="component" value="Unassembled WGS sequence"/>
</dbReference>
<keyword evidence="1" id="KW-1133">Transmembrane helix</keyword>
<reference evidence="4 5" key="1">
    <citation type="submission" date="2013-08" db="EMBL/GenBank/DDBJ databases">
        <authorList>
            <person name="Durkin A.S."/>
            <person name="Haft D.R."/>
            <person name="McCorrison J."/>
            <person name="Torralba M."/>
            <person name="Gillis M."/>
            <person name="Haft D.H."/>
            <person name="Methe B."/>
            <person name="Sutton G."/>
            <person name="Nelson K.E."/>
        </authorList>
    </citation>
    <scope>NUCLEOTIDE SEQUENCE [LARGE SCALE GENOMIC DNA]</scope>
    <source>
        <strain evidence="3 5">ATCC 35536</strain>
        <strain evidence="2 4">VPI DR56BR1116</strain>
    </source>
</reference>
<sequence>MAERHSIGYMLTQIALGLYFFVTGIWTLQGGNGNEIAAAVKSVTGGDTARIICLVFGIIEVLAGLFLLLRIFVTFSSPIDTILMVVIMIAWIAAIVLLDFIGKGALPSGSIDSVLRWLSTLSRHLLVLGGIVIVKN</sequence>
<comment type="caution">
    <text evidence="2">The sequence shown here is derived from an EMBL/GenBank/DDBJ whole genome shotgun (WGS) entry which is preliminary data.</text>
</comment>
<feature type="transmembrane region" description="Helical" evidence="1">
    <location>
        <begin position="48"/>
        <end position="69"/>
    </location>
</feature>
<dbReference type="RefSeq" id="WP_021330487.1">
    <property type="nucleotide sequence ID" value="NZ_AUZJ01000039.1"/>
</dbReference>
<evidence type="ECO:0000256" key="1">
    <source>
        <dbReference type="SAM" id="Phobius"/>
    </source>
</evidence>